<evidence type="ECO:0000313" key="3">
    <source>
        <dbReference type="Proteomes" id="UP001331515"/>
    </source>
</evidence>
<dbReference type="PROSITE" id="PS50878">
    <property type="entry name" value="RT_POL"/>
    <property type="match status" value="1"/>
</dbReference>
<protein>
    <recommendedName>
        <fullName evidence="1">Reverse transcriptase domain-containing protein</fullName>
    </recommendedName>
</protein>
<dbReference type="InterPro" id="IPR000477">
    <property type="entry name" value="RT_dom"/>
</dbReference>
<dbReference type="Pfam" id="PF00078">
    <property type="entry name" value="RVT_1"/>
    <property type="match status" value="1"/>
</dbReference>
<comment type="caution">
    <text evidence="2">The sequence shown here is derived from an EMBL/GenBank/DDBJ whole genome shotgun (WGS) entry which is preliminary data.</text>
</comment>
<keyword evidence="3" id="KW-1185">Reference proteome</keyword>
<dbReference type="EMBL" id="JAURVH010001528">
    <property type="protein sequence ID" value="KAK5910719.1"/>
    <property type="molecule type" value="Genomic_DNA"/>
</dbReference>
<accession>A0AAN8HFQ7</accession>
<evidence type="ECO:0000259" key="1">
    <source>
        <dbReference type="PROSITE" id="PS50878"/>
    </source>
</evidence>
<feature type="domain" description="Reverse transcriptase" evidence="1">
    <location>
        <begin position="1"/>
        <end position="134"/>
    </location>
</feature>
<organism evidence="2 3">
    <name type="scientific">Champsocephalus gunnari</name>
    <name type="common">Mackerel icefish</name>
    <dbReference type="NCBI Taxonomy" id="52237"/>
    <lineage>
        <taxon>Eukaryota</taxon>
        <taxon>Metazoa</taxon>
        <taxon>Chordata</taxon>
        <taxon>Craniata</taxon>
        <taxon>Vertebrata</taxon>
        <taxon>Euteleostomi</taxon>
        <taxon>Actinopterygii</taxon>
        <taxon>Neopterygii</taxon>
        <taxon>Teleostei</taxon>
        <taxon>Neoteleostei</taxon>
        <taxon>Acanthomorphata</taxon>
        <taxon>Eupercaria</taxon>
        <taxon>Perciformes</taxon>
        <taxon>Notothenioidei</taxon>
        <taxon>Channichthyidae</taxon>
        <taxon>Champsocephalus</taxon>
    </lineage>
</organism>
<dbReference type="Proteomes" id="UP001331515">
    <property type="component" value="Unassembled WGS sequence"/>
</dbReference>
<dbReference type="PANTHER" id="PTHR33332">
    <property type="entry name" value="REVERSE TRANSCRIPTASE DOMAIN-CONTAINING PROTEIN"/>
    <property type="match status" value="1"/>
</dbReference>
<reference evidence="2 3" key="1">
    <citation type="journal article" date="2023" name="Mol. Biol. Evol.">
        <title>Genomics of Secondarily Temperate Adaptation in the Only Non-Antarctic Icefish.</title>
        <authorList>
            <person name="Rivera-Colon A.G."/>
            <person name="Rayamajhi N."/>
            <person name="Minhas B.F."/>
            <person name="Madrigal G."/>
            <person name="Bilyk K.T."/>
            <person name="Yoon V."/>
            <person name="Hune M."/>
            <person name="Gregory S."/>
            <person name="Cheng C.H.C."/>
            <person name="Catchen J.M."/>
        </authorList>
    </citation>
    <scope>NUCLEOTIDE SEQUENCE [LARGE SCALE GENOMIC DNA]</scope>
    <source>
        <tissue evidence="2">White muscle</tissue>
    </source>
</reference>
<gene>
    <name evidence="2" type="ORF">CgunFtcFv8_004957</name>
</gene>
<sequence length="305" mass="33653">MVFILPHRQKTICPSQHPPVKLLHCLTCVPQGSVLGPLLFIIYLLPLGTILRHHNVHFHCYADDTQVYISSKPNTALPPTSLTNCLQDIRSWMSRNFLKLKGSKTEALLVGTKTTLSKTSSSPASNLIIDGYSIPFSGQVKSLGVILDSSLSFSPHINNIARTAFFHISRLRPSLSQSNTEVLVNAFVTSRIDYCNAILSGIPTKLINKLQIIQNSEARIITGTKASEHITPILIQLHWLPVQSRINFKNLLLTYKALHNLAPPIWLTFFRSTPPLSSSPWVLGLLAALLPDSGTPSPRTSVSQT</sequence>
<name>A0AAN8HFQ7_CHAGU</name>
<evidence type="ECO:0000313" key="2">
    <source>
        <dbReference type="EMBL" id="KAK5910719.1"/>
    </source>
</evidence>
<proteinExistence type="predicted"/>
<dbReference type="AlphaFoldDB" id="A0AAN8HFQ7"/>